<sequence length="104" mass="12112">MPLADLGHDRALLVSRWLELTRQILPEMAARERWPIRLDHCFMRVCLDTAMGRRWDEVVQRPAIRHLTEAELARAVAVAESLVRDPGNLPDLNTESLRMRGRRF</sequence>
<comment type="caution">
    <text evidence="1">The sequence shown here is derived from an EMBL/GenBank/DDBJ whole genome shotgun (WGS) entry which is preliminary data.</text>
</comment>
<dbReference type="OrthoDB" id="281270at2"/>
<dbReference type="Proteomes" id="UP000305654">
    <property type="component" value="Unassembled WGS sequence"/>
</dbReference>
<evidence type="ECO:0000313" key="1">
    <source>
        <dbReference type="EMBL" id="TLU71802.1"/>
    </source>
</evidence>
<proteinExistence type="predicted"/>
<dbReference type="GO" id="GO:0016740">
    <property type="term" value="F:transferase activity"/>
    <property type="evidence" value="ECO:0007669"/>
    <property type="project" value="UniProtKB-KW"/>
</dbReference>
<keyword evidence="1" id="KW-0808">Transferase</keyword>
<protein>
    <submittedName>
        <fullName evidence="1">GCN5-related N-acetyltransferase</fullName>
    </submittedName>
</protein>
<keyword evidence="2" id="KW-1185">Reference proteome</keyword>
<dbReference type="EMBL" id="VCDI01000005">
    <property type="protein sequence ID" value="TLU71802.1"/>
    <property type="molecule type" value="Genomic_DNA"/>
</dbReference>
<organism evidence="1 2">
    <name type="scientific">Lichenicoccus roseus</name>
    <dbReference type="NCBI Taxonomy" id="2683649"/>
    <lineage>
        <taxon>Bacteria</taxon>
        <taxon>Pseudomonadati</taxon>
        <taxon>Pseudomonadota</taxon>
        <taxon>Alphaproteobacteria</taxon>
        <taxon>Acetobacterales</taxon>
        <taxon>Acetobacteraceae</taxon>
        <taxon>Lichenicoccus</taxon>
    </lineage>
</organism>
<accession>A0A5R9J2L8</accession>
<name>A0A5R9J2L8_9PROT</name>
<dbReference type="AlphaFoldDB" id="A0A5R9J2L8"/>
<reference evidence="1 2" key="1">
    <citation type="submission" date="2019-05" db="EMBL/GenBank/DDBJ databases">
        <authorList>
            <person name="Pankratov T."/>
            <person name="Grouzdev D."/>
        </authorList>
    </citation>
    <scope>NUCLEOTIDE SEQUENCE [LARGE SCALE GENOMIC DNA]</scope>
    <source>
        <strain evidence="1 2">KEBCLARHB70R</strain>
    </source>
</reference>
<evidence type="ECO:0000313" key="2">
    <source>
        <dbReference type="Proteomes" id="UP000305654"/>
    </source>
</evidence>
<gene>
    <name evidence="1" type="ORF">FE263_15170</name>
</gene>